<name>A0ABW1SBH9_9PROT</name>
<dbReference type="InterPro" id="IPR001466">
    <property type="entry name" value="Beta-lactam-related"/>
</dbReference>
<feature type="chain" id="PRO_5046792882" evidence="1">
    <location>
        <begin position="23"/>
        <end position="441"/>
    </location>
</feature>
<feature type="domain" description="Beta-lactamase-related" evidence="2">
    <location>
        <begin position="47"/>
        <end position="421"/>
    </location>
</feature>
<keyword evidence="3" id="KW-0378">Hydrolase</keyword>
<sequence>MKLMMGLAIWSAAALSAAGVWAQALPTAEPDTVGMSSERLDRIGTAFEAEVGRGELPGAVIMVARDGQLVYTAAVGELAPEADTAMVDDAIFRIYSMTKPLTSVAALILMEEGKLQLSDPVHKFLPEFEGLEVSAGDDAGQGAEPTDRPMTVQDLLRHTSGLAYGELTQNEAVKAAYAEASAFNPDGMAFDARGVSGDEQVAGLGRAPLARQPGTQWEYSLSTDVLGRVVEKVSGQRLGDFLEERVFGPLQMQDSGFHVPENAATRLAEPFATDPGSQEPLPMIDVSQPPANDSGGAGAVSSAGDYLRFAQMLANDGELDGVRILSPTTVRLMASDHLGEIDPGAGPGQLLMGSPGYTFGLGVMVREDDGIASVPGAEGQFMWAGYGGTYFWVDPEYDLVTVFMSQRAGPSRAYYRRHVMQLVYQAITGEAPNESQEAALQ</sequence>
<dbReference type="Proteomes" id="UP001596303">
    <property type="component" value="Unassembled WGS sequence"/>
</dbReference>
<evidence type="ECO:0000313" key="3">
    <source>
        <dbReference type="EMBL" id="MFC6198869.1"/>
    </source>
</evidence>
<dbReference type="RefSeq" id="WP_377379455.1">
    <property type="nucleotide sequence ID" value="NZ_JBHSSW010000016.1"/>
</dbReference>
<evidence type="ECO:0000313" key="4">
    <source>
        <dbReference type="Proteomes" id="UP001596303"/>
    </source>
</evidence>
<gene>
    <name evidence="3" type="ORF">ACFQDM_12315</name>
</gene>
<dbReference type="SUPFAM" id="SSF56601">
    <property type="entry name" value="beta-lactamase/transpeptidase-like"/>
    <property type="match status" value="1"/>
</dbReference>
<keyword evidence="4" id="KW-1185">Reference proteome</keyword>
<comment type="caution">
    <text evidence="3">The sequence shown here is derived from an EMBL/GenBank/DDBJ whole genome shotgun (WGS) entry which is preliminary data.</text>
</comment>
<dbReference type="Gene3D" id="3.40.710.10">
    <property type="entry name" value="DD-peptidase/beta-lactamase superfamily"/>
    <property type="match status" value="1"/>
</dbReference>
<dbReference type="InterPro" id="IPR050789">
    <property type="entry name" value="Diverse_Enzym_Activities"/>
</dbReference>
<evidence type="ECO:0000259" key="2">
    <source>
        <dbReference type="Pfam" id="PF00144"/>
    </source>
</evidence>
<keyword evidence="1" id="KW-0732">Signal</keyword>
<evidence type="ECO:0000256" key="1">
    <source>
        <dbReference type="SAM" id="SignalP"/>
    </source>
</evidence>
<accession>A0ABW1SBH9</accession>
<organism evidence="3 4">
    <name type="scientific">Ponticaulis profundi</name>
    <dbReference type="NCBI Taxonomy" id="2665222"/>
    <lineage>
        <taxon>Bacteria</taxon>
        <taxon>Pseudomonadati</taxon>
        <taxon>Pseudomonadota</taxon>
        <taxon>Alphaproteobacteria</taxon>
        <taxon>Hyphomonadales</taxon>
        <taxon>Hyphomonadaceae</taxon>
        <taxon>Ponticaulis</taxon>
    </lineage>
</organism>
<feature type="signal peptide" evidence="1">
    <location>
        <begin position="1"/>
        <end position="22"/>
    </location>
</feature>
<dbReference type="PANTHER" id="PTHR43283">
    <property type="entry name" value="BETA-LACTAMASE-RELATED"/>
    <property type="match status" value="1"/>
</dbReference>
<dbReference type="Pfam" id="PF00144">
    <property type="entry name" value="Beta-lactamase"/>
    <property type="match status" value="1"/>
</dbReference>
<dbReference type="EMBL" id="JBHSSW010000016">
    <property type="protein sequence ID" value="MFC6198869.1"/>
    <property type="molecule type" value="Genomic_DNA"/>
</dbReference>
<dbReference type="PANTHER" id="PTHR43283:SF3">
    <property type="entry name" value="BETA-LACTAMASE FAMILY PROTEIN (AFU_ORTHOLOGUE AFUA_5G07500)"/>
    <property type="match status" value="1"/>
</dbReference>
<dbReference type="InterPro" id="IPR012338">
    <property type="entry name" value="Beta-lactam/transpept-like"/>
</dbReference>
<dbReference type="EC" id="3.-.-.-" evidence="3"/>
<dbReference type="GO" id="GO:0016787">
    <property type="term" value="F:hydrolase activity"/>
    <property type="evidence" value="ECO:0007669"/>
    <property type="project" value="UniProtKB-KW"/>
</dbReference>
<proteinExistence type="predicted"/>
<protein>
    <submittedName>
        <fullName evidence="3">Serine hydrolase domain-containing protein</fullName>
        <ecNumber evidence="3">3.-.-.-</ecNumber>
    </submittedName>
</protein>
<reference evidence="4" key="1">
    <citation type="journal article" date="2019" name="Int. J. Syst. Evol. Microbiol.">
        <title>The Global Catalogue of Microorganisms (GCM) 10K type strain sequencing project: providing services to taxonomists for standard genome sequencing and annotation.</title>
        <authorList>
            <consortium name="The Broad Institute Genomics Platform"/>
            <consortium name="The Broad Institute Genome Sequencing Center for Infectious Disease"/>
            <person name="Wu L."/>
            <person name="Ma J."/>
        </authorList>
    </citation>
    <scope>NUCLEOTIDE SEQUENCE [LARGE SCALE GENOMIC DNA]</scope>
    <source>
        <strain evidence="4">CGMCC-1.15741</strain>
    </source>
</reference>